<protein>
    <submittedName>
        <fullName evidence="2">Uncharacterized protein</fullName>
    </submittedName>
</protein>
<sequence>MFKSIGLFIQFFFFFTVGLIGFLFFLYFVIPLIGLKPFIIICTLLLIGFILEGAHKMFK</sequence>
<accession>A0A9X4AHK4</accession>
<dbReference type="RefSeq" id="WP_259866440.1">
    <property type="nucleotide sequence ID" value="NZ_JAMQJZ010000003.1"/>
</dbReference>
<keyword evidence="3" id="KW-1185">Reference proteome</keyword>
<dbReference type="Proteomes" id="UP001145072">
    <property type="component" value="Unassembled WGS sequence"/>
</dbReference>
<evidence type="ECO:0000313" key="3">
    <source>
        <dbReference type="Proteomes" id="UP001145072"/>
    </source>
</evidence>
<name>A0A9X4AHK4_9BACI</name>
<proteinExistence type="predicted"/>
<evidence type="ECO:0000256" key="1">
    <source>
        <dbReference type="SAM" id="Phobius"/>
    </source>
</evidence>
<reference evidence="2" key="1">
    <citation type="submission" date="2022-06" db="EMBL/GenBank/DDBJ databases">
        <title>Aquibacillus sp. a new bacterium isolated from soil saline samples.</title>
        <authorList>
            <person name="Galisteo C."/>
            <person name="De La Haba R."/>
            <person name="Sanchez-Porro C."/>
            <person name="Ventosa A."/>
        </authorList>
    </citation>
    <scope>NUCLEOTIDE SEQUENCE</scope>
    <source>
        <strain evidence="2">JCM 12387</strain>
    </source>
</reference>
<gene>
    <name evidence="2" type="ORF">NC661_05385</name>
</gene>
<organism evidence="2 3">
    <name type="scientific">Aquibacillus koreensis</name>
    <dbReference type="NCBI Taxonomy" id="279446"/>
    <lineage>
        <taxon>Bacteria</taxon>
        <taxon>Bacillati</taxon>
        <taxon>Bacillota</taxon>
        <taxon>Bacilli</taxon>
        <taxon>Bacillales</taxon>
        <taxon>Bacillaceae</taxon>
        <taxon>Aquibacillus</taxon>
    </lineage>
</organism>
<evidence type="ECO:0000313" key="2">
    <source>
        <dbReference type="EMBL" id="MDC3419799.1"/>
    </source>
</evidence>
<dbReference type="AlphaFoldDB" id="A0A9X4AHK4"/>
<keyword evidence="1" id="KW-1133">Transmembrane helix</keyword>
<keyword evidence="1" id="KW-0472">Membrane</keyword>
<keyword evidence="1" id="KW-0812">Transmembrane</keyword>
<comment type="caution">
    <text evidence="2">The sequence shown here is derived from an EMBL/GenBank/DDBJ whole genome shotgun (WGS) entry which is preliminary data.</text>
</comment>
<dbReference type="EMBL" id="JAMQJZ010000003">
    <property type="protein sequence ID" value="MDC3419799.1"/>
    <property type="molecule type" value="Genomic_DNA"/>
</dbReference>
<feature type="transmembrane region" description="Helical" evidence="1">
    <location>
        <begin position="7"/>
        <end position="29"/>
    </location>
</feature>
<feature type="transmembrane region" description="Helical" evidence="1">
    <location>
        <begin position="35"/>
        <end position="54"/>
    </location>
</feature>